<dbReference type="PANTHER" id="PTHR43381">
    <property type="entry name" value="TRANSLATION INITIATION FACTOR IF-2-RELATED"/>
    <property type="match status" value="1"/>
</dbReference>
<dbReference type="Gene3D" id="3.40.50.300">
    <property type="entry name" value="P-loop containing nucleotide triphosphate hydrolases"/>
    <property type="match status" value="1"/>
</dbReference>
<dbReference type="InterPro" id="IPR000178">
    <property type="entry name" value="TF_IF2_bacterial-like"/>
</dbReference>
<protein>
    <recommendedName>
        <fullName evidence="2 7">Translation initiation factor IF-2</fullName>
    </recommendedName>
</protein>
<dbReference type="GO" id="GO:0003743">
    <property type="term" value="F:translation initiation factor activity"/>
    <property type="evidence" value="ECO:0007669"/>
    <property type="project" value="UniProtKB-UniRule"/>
</dbReference>
<feature type="domain" description="Tr-type G" evidence="9">
    <location>
        <begin position="3"/>
        <end position="177"/>
    </location>
</feature>
<proteinExistence type="inferred from homology"/>
<accession>A0A1G2TJ62</accession>
<dbReference type="Pfam" id="PF00009">
    <property type="entry name" value="GTP_EFTU"/>
    <property type="match status" value="1"/>
</dbReference>
<gene>
    <name evidence="10" type="ORF">A3D49_02530</name>
</gene>
<sequence length="488" mass="52289">MQPRPPVVGIFGHIDHGKSTLLDFIRKSNIVEKEAGGITQHISAYEVMRADGRKITFLDTPGHEAFAGVRTKGANATDIAVLVVSGEDGVKPQTLEVYKHIQEAAIPYIVAVSKMDKPNADLDRTKQNLAENGIYVEGYGGDISCVPLSAKTGNGVDELLDMILLQADVLGLKADPEAAGEGVIIESKLDPKRGISSVAVIKNGTVRKGMFAASAGTFAPLRYLLDAEGEQVEELSFSSPVQIIGWETLPLSGREFKTFLKKEEALAYAAEAQSTKSEIRNAEIIEGVIALPIIIKADTAGSLEAVESQITKLSRERIVPKVILSGVGSVSEHDVKSAVSTPGTLILGFHTKADSAAAALAERSGVTIALFDIIYELTDKLKILLEEKEPRIEVEEITGKAKVLKLFSADKDKQVLGARVLEGRIGAGTSVRIIRRETEVGKGHVRELQQAKIKTSEVLEGTEFGGLIESKLEIAPGDVLEAVTLVTK</sequence>
<evidence type="ECO:0000259" key="9">
    <source>
        <dbReference type="PROSITE" id="PS51722"/>
    </source>
</evidence>
<dbReference type="PROSITE" id="PS51722">
    <property type="entry name" value="G_TR_2"/>
    <property type="match status" value="1"/>
</dbReference>
<comment type="function">
    <text evidence="8">One of the essential components for the initiation of protein synthesis. Protects formylmethionyl-tRNA from spontaneous hydrolysis and promotes its binding to the 30S ribosomal subunits. Also involved in the hydrolysis of GTP during the formation of the 70S ribosomal complex.</text>
</comment>
<evidence type="ECO:0000256" key="6">
    <source>
        <dbReference type="ARBA" id="ARBA00023134"/>
    </source>
</evidence>
<evidence type="ECO:0000256" key="1">
    <source>
        <dbReference type="ARBA" id="ARBA00007733"/>
    </source>
</evidence>
<dbReference type="Pfam" id="PF22042">
    <property type="entry name" value="EF-G_D2"/>
    <property type="match status" value="1"/>
</dbReference>
<evidence type="ECO:0000256" key="4">
    <source>
        <dbReference type="ARBA" id="ARBA00022741"/>
    </source>
</evidence>
<comment type="caution">
    <text evidence="10">The sequence shown here is derived from an EMBL/GenBank/DDBJ whole genome shotgun (WGS) entry which is preliminary data.</text>
</comment>
<reference evidence="10 11" key="1">
    <citation type="journal article" date="2016" name="Nat. Commun.">
        <title>Thousands of microbial genomes shed light on interconnected biogeochemical processes in an aquifer system.</title>
        <authorList>
            <person name="Anantharaman K."/>
            <person name="Brown C.T."/>
            <person name="Hug L.A."/>
            <person name="Sharon I."/>
            <person name="Castelle C.J."/>
            <person name="Probst A.J."/>
            <person name="Thomas B.C."/>
            <person name="Singh A."/>
            <person name="Wilkins M.J."/>
            <person name="Karaoz U."/>
            <person name="Brodie E.L."/>
            <person name="Williams K.H."/>
            <person name="Hubbard S.S."/>
            <person name="Banfield J.F."/>
        </authorList>
    </citation>
    <scope>NUCLEOTIDE SEQUENCE [LARGE SCALE GENOMIC DNA]</scope>
</reference>
<dbReference type="InterPro" id="IPR009000">
    <property type="entry name" value="Transl_B-barrel_sf"/>
</dbReference>
<dbReference type="PANTHER" id="PTHR43381:SF5">
    <property type="entry name" value="TR-TYPE G DOMAIN-CONTAINING PROTEIN"/>
    <property type="match status" value="1"/>
</dbReference>
<dbReference type="InterPro" id="IPR005225">
    <property type="entry name" value="Small_GTP-bd"/>
</dbReference>
<dbReference type="GO" id="GO:0005525">
    <property type="term" value="F:GTP binding"/>
    <property type="evidence" value="ECO:0007669"/>
    <property type="project" value="UniProtKB-KW"/>
</dbReference>
<dbReference type="SUPFAM" id="SSF52156">
    <property type="entry name" value="Initiation factor IF2/eIF5b, domain 3"/>
    <property type="match status" value="1"/>
</dbReference>
<dbReference type="FunFam" id="3.40.50.300:FF:000019">
    <property type="entry name" value="Translation initiation factor IF-2"/>
    <property type="match status" value="1"/>
</dbReference>
<dbReference type="Gene3D" id="3.40.50.10050">
    <property type="entry name" value="Translation initiation factor IF- 2, domain 3"/>
    <property type="match status" value="1"/>
</dbReference>
<dbReference type="InterPro" id="IPR015760">
    <property type="entry name" value="TIF_IF2"/>
</dbReference>
<dbReference type="InterPro" id="IPR053905">
    <property type="entry name" value="EF-G-like_DII"/>
</dbReference>
<name>A0A1G2TJ62_9BACT</name>
<organism evidence="10 11">
    <name type="scientific">Candidatus Zambryskibacteria bacterium RIFCSPHIGHO2_02_FULL_43_37</name>
    <dbReference type="NCBI Taxonomy" id="1802749"/>
    <lineage>
        <taxon>Bacteria</taxon>
        <taxon>Candidatus Zambryskiibacteriota</taxon>
    </lineage>
</organism>
<keyword evidence="6" id="KW-0342">GTP-binding</keyword>
<dbReference type="GO" id="GO:0005737">
    <property type="term" value="C:cytoplasm"/>
    <property type="evidence" value="ECO:0007669"/>
    <property type="project" value="UniProtKB-UniRule"/>
</dbReference>
<evidence type="ECO:0000256" key="3">
    <source>
        <dbReference type="ARBA" id="ARBA00022540"/>
    </source>
</evidence>
<dbReference type="InterPro" id="IPR036925">
    <property type="entry name" value="TIF_IF2_dom3_sf"/>
</dbReference>
<dbReference type="SUPFAM" id="SSF52540">
    <property type="entry name" value="P-loop containing nucleoside triphosphate hydrolases"/>
    <property type="match status" value="1"/>
</dbReference>
<keyword evidence="3 8" id="KW-0396">Initiation factor</keyword>
<dbReference type="EMBL" id="MHVS01000004">
    <property type="protein sequence ID" value="OHA96699.1"/>
    <property type="molecule type" value="Genomic_DNA"/>
</dbReference>
<evidence type="ECO:0000256" key="5">
    <source>
        <dbReference type="ARBA" id="ARBA00022917"/>
    </source>
</evidence>
<evidence type="ECO:0000256" key="2">
    <source>
        <dbReference type="ARBA" id="ARBA00020675"/>
    </source>
</evidence>
<dbReference type="AlphaFoldDB" id="A0A1G2TJ62"/>
<comment type="similarity">
    <text evidence="1 8">Belongs to the TRAFAC class translation factor GTPase superfamily. Classic translation factor GTPase family. IF-2 subfamily.</text>
</comment>
<dbReference type="SUPFAM" id="SSF50447">
    <property type="entry name" value="Translation proteins"/>
    <property type="match status" value="2"/>
</dbReference>
<evidence type="ECO:0000256" key="8">
    <source>
        <dbReference type="RuleBase" id="RU000644"/>
    </source>
</evidence>
<dbReference type="InterPro" id="IPR027417">
    <property type="entry name" value="P-loop_NTPase"/>
</dbReference>
<dbReference type="Gene3D" id="2.40.30.10">
    <property type="entry name" value="Translation factors"/>
    <property type="match status" value="2"/>
</dbReference>
<evidence type="ECO:0000313" key="11">
    <source>
        <dbReference type="Proteomes" id="UP000177279"/>
    </source>
</evidence>
<dbReference type="NCBIfam" id="TIGR00487">
    <property type="entry name" value="IF-2"/>
    <property type="match status" value="1"/>
</dbReference>
<dbReference type="InterPro" id="IPR000795">
    <property type="entry name" value="T_Tr_GTP-bd_dom"/>
</dbReference>
<dbReference type="CDD" id="cd01887">
    <property type="entry name" value="IF2_eIF5B"/>
    <property type="match status" value="1"/>
</dbReference>
<keyword evidence="4" id="KW-0547">Nucleotide-binding</keyword>
<evidence type="ECO:0000313" key="10">
    <source>
        <dbReference type="EMBL" id="OHA96699.1"/>
    </source>
</evidence>
<dbReference type="Pfam" id="PF11987">
    <property type="entry name" value="IF-2"/>
    <property type="match status" value="1"/>
</dbReference>
<keyword evidence="5 8" id="KW-0648">Protein biosynthesis</keyword>
<evidence type="ECO:0000256" key="7">
    <source>
        <dbReference type="NCBIfam" id="TIGR00487"/>
    </source>
</evidence>
<dbReference type="Proteomes" id="UP000177279">
    <property type="component" value="Unassembled WGS sequence"/>
</dbReference>
<dbReference type="GO" id="GO:0003924">
    <property type="term" value="F:GTPase activity"/>
    <property type="evidence" value="ECO:0007669"/>
    <property type="project" value="InterPro"/>
</dbReference>
<dbReference type="InterPro" id="IPR023115">
    <property type="entry name" value="TIF_IF2_dom3"/>
</dbReference>
<dbReference type="NCBIfam" id="TIGR00231">
    <property type="entry name" value="small_GTP"/>
    <property type="match status" value="1"/>
</dbReference>
<dbReference type="FunFam" id="3.40.50.10050:FF:000001">
    <property type="entry name" value="Translation initiation factor IF-2"/>
    <property type="match status" value="1"/>
</dbReference>